<feature type="compositionally biased region" description="Basic residues" evidence="1">
    <location>
        <begin position="214"/>
        <end position="227"/>
    </location>
</feature>
<dbReference type="KEGG" id="sbae:DSM104329_01560"/>
<evidence type="ECO:0000313" key="3">
    <source>
        <dbReference type="Proteomes" id="UP001162834"/>
    </source>
</evidence>
<gene>
    <name evidence="2" type="ORF">DSM104329_01560</name>
</gene>
<proteinExistence type="predicted"/>
<evidence type="ECO:0000256" key="1">
    <source>
        <dbReference type="SAM" id="MobiDB-lite"/>
    </source>
</evidence>
<feature type="region of interest" description="Disordered" evidence="1">
    <location>
        <begin position="203"/>
        <end position="227"/>
    </location>
</feature>
<evidence type="ECO:0000313" key="2">
    <source>
        <dbReference type="EMBL" id="UGS35175.1"/>
    </source>
</evidence>
<protein>
    <submittedName>
        <fullName evidence="2">Uncharacterized protein</fullName>
    </submittedName>
</protein>
<sequence length="227" mass="23622">MAAPEDPGRCDAGRPIHMEVPLNITVMPLRGRIALAAALLALLAGGLAIPNAAHAAFTDNTVCKGTLKVGEKSVDFENPLNYTIACTNYITSYSLIVPGRSIDSIETEVFGIDKATGNVVPTDSFSCNGDLPGFGINCVGTYGGNLNLLPGHVNLQSGSPCSIKGAYFVVTYATYATNPDGTPKLSGGVPTVTTNTAGPFTMSRVQGCSSSRGTAKKVTKKVKHRRS</sequence>
<organism evidence="2 3">
    <name type="scientific">Capillimicrobium parvum</name>
    <dbReference type="NCBI Taxonomy" id="2884022"/>
    <lineage>
        <taxon>Bacteria</taxon>
        <taxon>Bacillati</taxon>
        <taxon>Actinomycetota</taxon>
        <taxon>Thermoleophilia</taxon>
        <taxon>Solirubrobacterales</taxon>
        <taxon>Capillimicrobiaceae</taxon>
        <taxon>Capillimicrobium</taxon>
    </lineage>
</organism>
<dbReference type="AlphaFoldDB" id="A0A9E7BZC0"/>
<dbReference type="EMBL" id="CP087164">
    <property type="protein sequence ID" value="UGS35175.1"/>
    <property type="molecule type" value="Genomic_DNA"/>
</dbReference>
<name>A0A9E7BZC0_9ACTN</name>
<feature type="compositionally biased region" description="Polar residues" evidence="1">
    <location>
        <begin position="203"/>
        <end position="213"/>
    </location>
</feature>
<reference evidence="2" key="1">
    <citation type="journal article" date="2022" name="Int. J. Syst. Evol. Microbiol.">
        <title>Pseudomonas aegrilactucae sp. nov. and Pseudomonas morbosilactucae sp. nov., pathogens causing bacterial rot of lettuce in Japan.</title>
        <authorList>
            <person name="Sawada H."/>
            <person name="Fujikawa T."/>
            <person name="Satou M."/>
        </authorList>
    </citation>
    <scope>NUCLEOTIDE SEQUENCE</scope>
    <source>
        <strain evidence="2">0166_1</strain>
    </source>
</reference>
<accession>A0A9E7BZC0</accession>
<dbReference type="Proteomes" id="UP001162834">
    <property type="component" value="Chromosome"/>
</dbReference>
<keyword evidence="3" id="KW-1185">Reference proteome</keyword>